<evidence type="ECO:0000256" key="1">
    <source>
        <dbReference type="SAM" id="Phobius"/>
    </source>
</evidence>
<organism evidence="2">
    <name type="scientific">freshwater metagenome</name>
    <dbReference type="NCBI Taxonomy" id="449393"/>
    <lineage>
        <taxon>unclassified sequences</taxon>
        <taxon>metagenomes</taxon>
        <taxon>ecological metagenomes</taxon>
    </lineage>
</organism>
<gene>
    <name evidence="2" type="ORF">UFOPK3662_00069</name>
</gene>
<keyword evidence="1" id="KW-0472">Membrane</keyword>
<keyword evidence="1" id="KW-1133">Transmembrane helix</keyword>
<dbReference type="AlphaFoldDB" id="A0A6J7H751"/>
<protein>
    <submittedName>
        <fullName evidence="2">Unannotated protein</fullName>
    </submittedName>
</protein>
<feature type="transmembrane region" description="Helical" evidence="1">
    <location>
        <begin position="198"/>
        <end position="220"/>
    </location>
</feature>
<evidence type="ECO:0000313" key="2">
    <source>
        <dbReference type="EMBL" id="CAB4912345.1"/>
    </source>
</evidence>
<keyword evidence="1" id="KW-0812">Transmembrane</keyword>
<reference evidence="2" key="1">
    <citation type="submission" date="2020-05" db="EMBL/GenBank/DDBJ databases">
        <authorList>
            <person name="Chiriac C."/>
            <person name="Salcher M."/>
            <person name="Ghai R."/>
            <person name="Kavagutti S V."/>
        </authorList>
    </citation>
    <scope>NUCLEOTIDE SEQUENCE</scope>
</reference>
<sequence>MTPRTRRIAGWSVGAVVGVVAGVLLGIATHDWQEAREARDVELRAEEFARTEVVPPPGDAVRALVEQDALVAVDPLLVDRVPEDDVRRAEAILQDASVPARIAYLAYPDTTDAGYTQSGAAAQWSTAVGEEGHYVVLWDNGSHTSVAVGLEPPYVEAGTEGQPGPALVRIAAEMAAWEAEPLPTAPDEPSDFDYYDGVGGGIAAALLYGALGVVPAFLLLRWFVGSRRRKVV</sequence>
<feature type="transmembrane region" description="Helical" evidence="1">
    <location>
        <begin position="9"/>
        <end position="28"/>
    </location>
</feature>
<accession>A0A6J7H751</accession>
<name>A0A6J7H751_9ZZZZ</name>
<dbReference type="EMBL" id="CAFBMW010000001">
    <property type="protein sequence ID" value="CAB4912345.1"/>
    <property type="molecule type" value="Genomic_DNA"/>
</dbReference>
<proteinExistence type="predicted"/>